<feature type="transmembrane region" description="Helical" evidence="1">
    <location>
        <begin position="39"/>
        <end position="64"/>
    </location>
</feature>
<keyword evidence="1" id="KW-0472">Membrane</keyword>
<accession>A0ABP3NPZ5</accession>
<organism evidence="2 3">
    <name type="scientific">Rheinheimera aquimaris</name>
    <dbReference type="NCBI Taxonomy" id="412437"/>
    <lineage>
        <taxon>Bacteria</taxon>
        <taxon>Pseudomonadati</taxon>
        <taxon>Pseudomonadota</taxon>
        <taxon>Gammaproteobacteria</taxon>
        <taxon>Chromatiales</taxon>
        <taxon>Chromatiaceae</taxon>
        <taxon>Rheinheimera</taxon>
    </lineage>
</organism>
<keyword evidence="1" id="KW-1133">Transmembrane helix</keyword>
<dbReference type="EMBL" id="BAAAEO010000002">
    <property type="protein sequence ID" value="GAA0550314.1"/>
    <property type="molecule type" value="Genomic_DNA"/>
</dbReference>
<protein>
    <submittedName>
        <fullName evidence="2">Uncharacterized protein</fullName>
    </submittedName>
</protein>
<feature type="transmembrane region" description="Helical" evidence="1">
    <location>
        <begin position="7"/>
        <end position="33"/>
    </location>
</feature>
<reference evidence="3" key="1">
    <citation type="journal article" date="2019" name="Int. J. Syst. Evol. Microbiol.">
        <title>The Global Catalogue of Microorganisms (GCM) 10K type strain sequencing project: providing services to taxonomists for standard genome sequencing and annotation.</title>
        <authorList>
            <consortium name="The Broad Institute Genomics Platform"/>
            <consortium name="The Broad Institute Genome Sequencing Center for Infectious Disease"/>
            <person name="Wu L."/>
            <person name="Ma J."/>
        </authorList>
    </citation>
    <scope>NUCLEOTIDE SEQUENCE [LARGE SCALE GENOMIC DNA]</scope>
    <source>
        <strain evidence="3">JCM 14331</strain>
    </source>
</reference>
<sequence>MNRTIAIILVIVLGLYCFPTLIGVVATAFGVAVGIAATLFGVGVSLVFSLLPYIILAYLVWWLVRDNRRSHHG</sequence>
<keyword evidence="3" id="KW-1185">Reference proteome</keyword>
<gene>
    <name evidence="2" type="ORF">GCM10009098_17530</name>
</gene>
<dbReference type="RefSeq" id="WP_134052192.1">
    <property type="nucleotide sequence ID" value="NZ_BAAAEO010000002.1"/>
</dbReference>
<evidence type="ECO:0000313" key="2">
    <source>
        <dbReference type="EMBL" id="GAA0550314.1"/>
    </source>
</evidence>
<evidence type="ECO:0000313" key="3">
    <source>
        <dbReference type="Proteomes" id="UP001501169"/>
    </source>
</evidence>
<evidence type="ECO:0000256" key="1">
    <source>
        <dbReference type="SAM" id="Phobius"/>
    </source>
</evidence>
<dbReference type="Proteomes" id="UP001501169">
    <property type="component" value="Unassembled WGS sequence"/>
</dbReference>
<comment type="caution">
    <text evidence="2">The sequence shown here is derived from an EMBL/GenBank/DDBJ whole genome shotgun (WGS) entry which is preliminary data.</text>
</comment>
<keyword evidence="1" id="KW-0812">Transmembrane</keyword>
<name>A0ABP3NPZ5_9GAMM</name>
<proteinExistence type="predicted"/>